<accession>A0A1M7YR07</accession>
<evidence type="ECO:0000313" key="1">
    <source>
        <dbReference type="EMBL" id="SHO55005.1"/>
    </source>
</evidence>
<evidence type="ECO:0000313" key="2">
    <source>
        <dbReference type="Proteomes" id="UP000184600"/>
    </source>
</evidence>
<dbReference type="AlphaFoldDB" id="A0A1M7YR07"/>
<reference evidence="2" key="1">
    <citation type="submission" date="2016-12" db="EMBL/GenBank/DDBJ databases">
        <authorList>
            <person name="Rodrigo-Torres L."/>
            <person name="Arahal R.D."/>
            <person name="Lucena T."/>
        </authorList>
    </citation>
    <scope>NUCLEOTIDE SEQUENCE [LARGE SCALE GENOMIC DNA]</scope>
</reference>
<keyword evidence="2" id="KW-1185">Reference proteome</keyword>
<proteinExistence type="predicted"/>
<dbReference type="STRING" id="1117707.VQ7734_00724"/>
<sequence>MISAFATTWHQFHQACILLFGIKCDSVESVINFTFENNISCEWIPLHDWESLADIHILENLPSGSDFSGDLYILAESSYKHFPYKVASDDMVCFASQHLSYSGECLFNGDLLIFNPVTKEVWLFHHEGLYSNFRLR</sequence>
<dbReference type="EMBL" id="FRFG01000010">
    <property type="protein sequence ID" value="SHO55005.1"/>
    <property type="molecule type" value="Genomic_DNA"/>
</dbReference>
<organism evidence="1 2">
    <name type="scientific">Vibrio quintilis</name>
    <dbReference type="NCBI Taxonomy" id="1117707"/>
    <lineage>
        <taxon>Bacteria</taxon>
        <taxon>Pseudomonadati</taxon>
        <taxon>Pseudomonadota</taxon>
        <taxon>Gammaproteobacteria</taxon>
        <taxon>Vibrionales</taxon>
        <taxon>Vibrionaceae</taxon>
        <taxon>Vibrio</taxon>
    </lineage>
</organism>
<dbReference type="RefSeq" id="WP_073579909.1">
    <property type="nucleotide sequence ID" value="NZ_AP024898.1"/>
</dbReference>
<name>A0A1M7YR07_9VIBR</name>
<gene>
    <name evidence="1" type="ORF">VQ7734_00724</name>
</gene>
<dbReference type="OrthoDB" id="9921446at2"/>
<dbReference type="Proteomes" id="UP000184600">
    <property type="component" value="Unassembled WGS sequence"/>
</dbReference>
<protein>
    <submittedName>
        <fullName evidence="1">Uncharacterized protein</fullName>
    </submittedName>
</protein>